<dbReference type="PANTHER" id="PTHR19297">
    <property type="entry name" value="GLYCOSYLTRANSFERASE 14 FAMILY MEMBER"/>
    <property type="match status" value="1"/>
</dbReference>
<dbReference type="Pfam" id="PF02485">
    <property type="entry name" value="Branch"/>
    <property type="match status" value="1"/>
</dbReference>
<dbReference type="OrthoDB" id="2019572at2759"/>
<evidence type="ECO:0000313" key="12">
    <source>
        <dbReference type="Proteomes" id="UP000549394"/>
    </source>
</evidence>
<keyword evidence="8" id="KW-0472">Membrane</keyword>
<comment type="pathway">
    <text evidence="2">Protein modification; protein glycosylation.</text>
</comment>
<dbReference type="GO" id="GO:0016020">
    <property type="term" value="C:membrane"/>
    <property type="evidence" value="ECO:0007669"/>
    <property type="project" value="UniProtKB-SubCell"/>
</dbReference>
<evidence type="ECO:0000256" key="1">
    <source>
        <dbReference type="ARBA" id="ARBA00004606"/>
    </source>
</evidence>
<organism evidence="11 12">
    <name type="scientific">Dimorphilus gyrociliatus</name>
    <dbReference type="NCBI Taxonomy" id="2664684"/>
    <lineage>
        <taxon>Eukaryota</taxon>
        <taxon>Metazoa</taxon>
        <taxon>Spiralia</taxon>
        <taxon>Lophotrochozoa</taxon>
        <taxon>Annelida</taxon>
        <taxon>Polychaeta</taxon>
        <taxon>Polychaeta incertae sedis</taxon>
        <taxon>Dinophilidae</taxon>
        <taxon>Dimorphilus</taxon>
    </lineage>
</organism>
<evidence type="ECO:0000256" key="4">
    <source>
        <dbReference type="ARBA" id="ARBA00022679"/>
    </source>
</evidence>
<dbReference type="Proteomes" id="UP000549394">
    <property type="component" value="Unassembled WGS sequence"/>
</dbReference>
<comment type="caution">
    <text evidence="11">The sequence shown here is derived from an EMBL/GenBank/DDBJ whole genome shotgun (WGS) entry which is preliminary data.</text>
</comment>
<evidence type="ECO:0000313" key="11">
    <source>
        <dbReference type="EMBL" id="CAD5113590.1"/>
    </source>
</evidence>
<keyword evidence="12" id="KW-1185">Reference proteome</keyword>
<proteinExistence type="inferred from homology"/>
<dbReference type="GO" id="GO:0008375">
    <property type="term" value="F:acetylglucosaminyltransferase activity"/>
    <property type="evidence" value="ECO:0007669"/>
    <property type="project" value="TreeGrafter"/>
</dbReference>
<dbReference type="AlphaFoldDB" id="A0A7I8VD51"/>
<keyword evidence="6" id="KW-0735">Signal-anchor</keyword>
<keyword evidence="3" id="KW-0328">Glycosyltransferase</keyword>
<evidence type="ECO:0000256" key="3">
    <source>
        <dbReference type="ARBA" id="ARBA00022676"/>
    </source>
</evidence>
<reference evidence="11 12" key="1">
    <citation type="submission" date="2020-08" db="EMBL/GenBank/DDBJ databases">
        <authorList>
            <person name="Hejnol A."/>
        </authorList>
    </citation>
    <scope>NUCLEOTIDE SEQUENCE [LARGE SCALE GENOMIC DNA]</scope>
</reference>
<evidence type="ECO:0000256" key="5">
    <source>
        <dbReference type="ARBA" id="ARBA00022692"/>
    </source>
</evidence>
<evidence type="ECO:0000256" key="10">
    <source>
        <dbReference type="ARBA" id="ARBA00038150"/>
    </source>
</evidence>
<evidence type="ECO:0000256" key="8">
    <source>
        <dbReference type="ARBA" id="ARBA00023136"/>
    </source>
</evidence>
<comment type="similarity">
    <text evidence="10">Belongs to the glycosyltransferase 14 family.</text>
</comment>
<name>A0A7I8VD51_9ANNE</name>
<protein>
    <submittedName>
        <fullName evidence="11">Uncharacterized protein</fullName>
    </submittedName>
</protein>
<evidence type="ECO:0000256" key="7">
    <source>
        <dbReference type="ARBA" id="ARBA00022989"/>
    </source>
</evidence>
<evidence type="ECO:0000256" key="6">
    <source>
        <dbReference type="ARBA" id="ARBA00022968"/>
    </source>
</evidence>
<keyword evidence="9" id="KW-0325">Glycoprotein</keyword>
<evidence type="ECO:0000256" key="2">
    <source>
        <dbReference type="ARBA" id="ARBA00004922"/>
    </source>
</evidence>
<keyword evidence="7" id="KW-1133">Transmembrane helix</keyword>
<keyword evidence="5" id="KW-0812">Transmembrane</keyword>
<evidence type="ECO:0000256" key="9">
    <source>
        <dbReference type="ARBA" id="ARBA00023180"/>
    </source>
</evidence>
<keyword evidence="4" id="KW-0808">Transferase</keyword>
<dbReference type="InterPro" id="IPR003406">
    <property type="entry name" value="Glyco_trans_14"/>
</dbReference>
<dbReference type="EMBL" id="CAJFCJ010000004">
    <property type="protein sequence ID" value="CAD5113590.1"/>
    <property type="molecule type" value="Genomic_DNA"/>
</dbReference>
<sequence>MRDYKWCYRPNAISDSEYIDMTKDCKKFKMDRGYNKFKSSKEEKKFPIAYSILVYKSAEQTERLLRAIYRPHNVYCIHVDAKASESMQSAIKSIGKCFQNVLTIENPISVRWAEITVVQAELMCLKKLYNSTTKWKYLINLTGQDFPLKTNKQLVKILHAFNGGNDVDGTPHKRPIAWTEYSWRTEWWRTNSRKGPVPHEVLITKGSAHMAVSRKFIGYVLNSKIARDLLYWMADIRVPDEHYFSSLNHSPHLKVPGSYKGNPDLKPFVSRYKIWWTKVEKCSGTWQRFICIIGLGDLYRLADRYELFVNKFDIDQDPLTLSCMEEWFYKRNEEKTDLNVSFYKNLPFVKNHV</sequence>
<comment type="subcellular location">
    <subcellularLocation>
        <location evidence="1">Membrane</location>
        <topology evidence="1">Single-pass type II membrane protein</topology>
    </subcellularLocation>
</comment>
<dbReference type="PANTHER" id="PTHR19297:SF191">
    <property type="entry name" value="PROTEIN XYLOSYLTRANSFERASE"/>
    <property type="match status" value="1"/>
</dbReference>
<gene>
    <name evidence="11" type="ORF">DGYR_LOCUS2554</name>
</gene>
<accession>A0A7I8VD51</accession>